<feature type="compositionally biased region" description="Polar residues" evidence="6">
    <location>
        <begin position="351"/>
        <end position="362"/>
    </location>
</feature>
<dbReference type="SMART" id="SM00906">
    <property type="entry name" value="Fungal_trans"/>
    <property type="match status" value="1"/>
</dbReference>
<keyword evidence="3" id="KW-0238">DNA-binding</keyword>
<dbReference type="Pfam" id="PF00172">
    <property type="entry name" value="Zn_clus"/>
    <property type="match status" value="1"/>
</dbReference>
<protein>
    <recommendedName>
        <fullName evidence="7">Zn(2)-C6 fungal-type domain-containing protein</fullName>
    </recommendedName>
</protein>
<dbReference type="EMBL" id="JBANMG010000002">
    <property type="protein sequence ID" value="KAK6956515.1"/>
    <property type="molecule type" value="Genomic_DNA"/>
</dbReference>
<keyword evidence="4" id="KW-0804">Transcription</keyword>
<feature type="region of interest" description="Disordered" evidence="6">
    <location>
        <begin position="141"/>
        <end position="235"/>
    </location>
</feature>
<dbReference type="GO" id="GO:0003677">
    <property type="term" value="F:DNA binding"/>
    <property type="evidence" value="ECO:0007669"/>
    <property type="project" value="UniProtKB-KW"/>
</dbReference>
<dbReference type="SMART" id="SM00066">
    <property type="entry name" value="GAL4"/>
    <property type="match status" value="1"/>
</dbReference>
<feature type="domain" description="Zn(2)-C6 fungal-type" evidence="7">
    <location>
        <begin position="239"/>
        <end position="273"/>
    </location>
</feature>
<gene>
    <name evidence="8" type="ORF">Daesc_001793</name>
</gene>
<dbReference type="PROSITE" id="PS50048">
    <property type="entry name" value="ZN2_CY6_FUNGAL_2"/>
    <property type="match status" value="1"/>
</dbReference>
<dbReference type="GO" id="GO:0000981">
    <property type="term" value="F:DNA-binding transcription factor activity, RNA polymerase II-specific"/>
    <property type="evidence" value="ECO:0007669"/>
    <property type="project" value="InterPro"/>
</dbReference>
<dbReference type="InterPro" id="IPR036864">
    <property type="entry name" value="Zn2-C6_fun-type_DNA-bd_sf"/>
</dbReference>
<dbReference type="PROSITE" id="PS00463">
    <property type="entry name" value="ZN2_CY6_FUNGAL_1"/>
    <property type="match status" value="1"/>
</dbReference>
<keyword evidence="9" id="KW-1185">Reference proteome</keyword>
<proteinExistence type="predicted"/>
<evidence type="ECO:0000313" key="8">
    <source>
        <dbReference type="EMBL" id="KAK6956515.1"/>
    </source>
</evidence>
<dbReference type="InterPro" id="IPR001138">
    <property type="entry name" value="Zn2Cys6_DnaBD"/>
</dbReference>
<evidence type="ECO:0000259" key="7">
    <source>
        <dbReference type="PROSITE" id="PS50048"/>
    </source>
</evidence>
<keyword evidence="5" id="KW-0539">Nucleus</keyword>
<sequence>MPDIDPMLEDSKAEVRNETVDIQEYTVPATNGQDSTAVYNDSNPDHQHAQPENVESSTPRQQDVRPSITSAEELQLAAQLSQGLSQGMPTLPLDPNEDSNLRNVMAQPDVHEPQLQQQDDRMQHDQIPEHENHIENHIHGHHNDQLTHDDHPMGNHDPSISHDGQPLQDQQPQHEYLPEQHPQDHHQMHLAPQQPHPHQQPPHIQPQSTMEQLAQHYAAQASAIPEGIPPRKRSKVSRACDECRRKKVKCDAVSENGDEPCSNCRRSAIRCLFSRIPQKRGPSKGYIKELADRIHHIEGKLASEGGNVDTLNELLNGARRDSADIFGTPGQPDENSRKRPYSNMSGGEFATPTNSRQATWSSEPRPIQPYQTPSAGFRATPYSANGLAPQPLSKPDAGTPSRPGTVIDTAPLDLNHNGTTRELDEGAFNGYLNVVHPFFPLLTASKTRVEGLLAQCPPLLRDAFVEALYGTMQSFVSIPGLYTNVDIGSGTRMITEWESDPTPRTSVMNLIHLQTLILTALATDNYGPPSLKGEHGGPSKASVLGRAVGLAYSMRLHVSGLETGVDAPLESDSNENIATRAWWTLIMLDRWNAIGTASPLFIPNDSVVILPSLQSILGENVYHLARLSNILGHFAPVALASPKVLSPDSGAAPILSSFFNLSMELFREILPQSITPSSHPVLHMVYWHCRLLAYLFQTNAKSSDILWPCKETVGLLLTNTQLLTPLNHHFFCLTALSLLELVKVEKTHDEATSLLRQLLDSNLAPSTWDAVIRDRISEHIRPSTAQAAANQSLQHLADLATATESEAPKQEKGSDSASLRTSDNYSDVGFDPRILTRGGYLNVLTETHSSASVMR</sequence>
<keyword evidence="2" id="KW-0805">Transcription regulation</keyword>
<feature type="region of interest" description="Disordered" evidence="6">
    <location>
        <begin position="322"/>
        <end position="401"/>
    </location>
</feature>
<feature type="compositionally biased region" description="Basic and acidic residues" evidence="6">
    <location>
        <begin position="176"/>
        <end position="187"/>
    </location>
</feature>
<feature type="compositionally biased region" description="Polar residues" evidence="6">
    <location>
        <begin position="815"/>
        <end position="824"/>
    </location>
</feature>
<evidence type="ECO:0000256" key="3">
    <source>
        <dbReference type="ARBA" id="ARBA00023125"/>
    </source>
</evidence>
<reference evidence="8 9" key="1">
    <citation type="journal article" date="2024" name="Front Chem Biol">
        <title>Unveiling the potential of Daldinia eschscholtzii MFLUCC 19-0629 through bioactivity and bioinformatics studies for enhanced sustainable agriculture production.</title>
        <authorList>
            <person name="Brooks S."/>
            <person name="Weaver J.A."/>
            <person name="Klomchit A."/>
            <person name="Alharthi S.A."/>
            <person name="Onlamun T."/>
            <person name="Nurani R."/>
            <person name="Vong T.K."/>
            <person name="Alberti F."/>
            <person name="Greco C."/>
        </authorList>
    </citation>
    <scope>NUCLEOTIDE SEQUENCE [LARGE SCALE GENOMIC DNA]</scope>
    <source>
        <strain evidence="8">MFLUCC 19-0629</strain>
    </source>
</reference>
<feature type="compositionally biased region" description="Pro residues" evidence="6">
    <location>
        <begin position="194"/>
        <end position="204"/>
    </location>
</feature>
<evidence type="ECO:0000313" key="9">
    <source>
        <dbReference type="Proteomes" id="UP001369815"/>
    </source>
</evidence>
<evidence type="ECO:0000256" key="1">
    <source>
        <dbReference type="ARBA" id="ARBA00022723"/>
    </source>
</evidence>
<feature type="compositionally biased region" description="Polar residues" evidence="6">
    <location>
        <begin position="28"/>
        <end position="42"/>
    </location>
</feature>
<dbReference type="Proteomes" id="UP001369815">
    <property type="component" value="Unassembled WGS sequence"/>
</dbReference>
<evidence type="ECO:0000256" key="2">
    <source>
        <dbReference type="ARBA" id="ARBA00023015"/>
    </source>
</evidence>
<dbReference type="PANTHER" id="PTHR31668">
    <property type="entry name" value="GLUCOSE TRANSPORT TRANSCRIPTION REGULATOR RGT1-RELATED-RELATED"/>
    <property type="match status" value="1"/>
</dbReference>
<dbReference type="GO" id="GO:0008270">
    <property type="term" value="F:zinc ion binding"/>
    <property type="evidence" value="ECO:0007669"/>
    <property type="project" value="InterPro"/>
</dbReference>
<dbReference type="Gene3D" id="4.10.240.10">
    <property type="entry name" value="Zn(2)-C6 fungal-type DNA-binding domain"/>
    <property type="match status" value="1"/>
</dbReference>
<dbReference type="SUPFAM" id="SSF81995">
    <property type="entry name" value="beta-sandwich domain of Sec23/24"/>
    <property type="match status" value="1"/>
</dbReference>
<evidence type="ECO:0000256" key="6">
    <source>
        <dbReference type="SAM" id="MobiDB-lite"/>
    </source>
</evidence>
<feature type="region of interest" description="Disordered" evidence="6">
    <location>
        <begin position="802"/>
        <end position="824"/>
    </location>
</feature>
<organism evidence="8 9">
    <name type="scientific">Daldinia eschscholtzii</name>
    <dbReference type="NCBI Taxonomy" id="292717"/>
    <lineage>
        <taxon>Eukaryota</taxon>
        <taxon>Fungi</taxon>
        <taxon>Dikarya</taxon>
        <taxon>Ascomycota</taxon>
        <taxon>Pezizomycotina</taxon>
        <taxon>Sordariomycetes</taxon>
        <taxon>Xylariomycetidae</taxon>
        <taxon>Xylariales</taxon>
        <taxon>Hypoxylaceae</taxon>
        <taxon>Daldinia</taxon>
    </lineage>
</organism>
<evidence type="ECO:0000256" key="5">
    <source>
        <dbReference type="ARBA" id="ARBA00023242"/>
    </source>
</evidence>
<dbReference type="SUPFAM" id="SSF57701">
    <property type="entry name" value="Zn2/Cys6 DNA-binding domain"/>
    <property type="match status" value="1"/>
</dbReference>
<comment type="caution">
    <text evidence="8">The sequence shown here is derived from an EMBL/GenBank/DDBJ whole genome shotgun (WGS) entry which is preliminary data.</text>
</comment>
<keyword evidence="1" id="KW-0479">Metal-binding</keyword>
<dbReference type="InterPro" id="IPR050797">
    <property type="entry name" value="Carb_Metab_Trans_Reg"/>
</dbReference>
<feature type="region of interest" description="Disordered" evidence="6">
    <location>
        <begin position="16"/>
        <end position="70"/>
    </location>
</feature>
<evidence type="ECO:0000256" key="4">
    <source>
        <dbReference type="ARBA" id="ARBA00023163"/>
    </source>
</evidence>
<accession>A0AAX6MV66</accession>
<dbReference type="PANTHER" id="PTHR31668:SF26">
    <property type="entry name" value="GLUCOSE TRANSPORT TRANSCRIPTION REGULATOR RGT1-RELATED"/>
    <property type="match status" value="1"/>
</dbReference>
<dbReference type="AlphaFoldDB" id="A0AAX6MV66"/>
<dbReference type="InterPro" id="IPR007219">
    <property type="entry name" value="XnlR_reg_dom"/>
</dbReference>
<dbReference type="CDD" id="cd12148">
    <property type="entry name" value="fungal_TF_MHR"/>
    <property type="match status" value="1"/>
</dbReference>
<dbReference type="CDD" id="cd00067">
    <property type="entry name" value="GAL4"/>
    <property type="match status" value="1"/>
</dbReference>
<feature type="compositionally biased region" description="Basic and acidic residues" evidence="6">
    <location>
        <begin position="141"/>
        <end position="154"/>
    </location>
</feature>
<dbReference type="GO" id="GO:0006351">
    <property type="term" value="P:DNA-templated transcription"/>
    <property type="evidence" value="ECO:0007669"/>
    <property type="project" value="InterPro"/>
</dbReference>
<name>A0AAX6MV66_9PEZI</name>